<reference evidence="2" key="1">
    <citation type="submission" date="2016-09" db="EMBL/GenBank/DDBJ databases">
        <authorList>
            <person name="Hebert L."/>
            <person name="Moumen B."/>
        </authorList>
    </citation>
    <scope>NUCLEOTIDE SEQUENCE [LARGE SCALE GENOMIC DNA]</scope>
    <source>
        <strain evidence="2">OVI</strain>
    </source>
</reference>
<dbReference type="AlphaFoldDB" id="A0A1G4I9E0"/>
<dbReference type="RefSeq" id="XP_067079768.1">
    <property type="nucleotide sequence ID" value="XM_067223667.1"/>
</dbReference>
<keyword evidence="1" id="KW-0812">Transmembrane</keyword>
<accession>A0A1G4I9E0</accession>
<comment type="caution">
    <text evidence="2">The sequence shown here is derived from an EMBL/GenBank/DDBJ whole genome shotgun (WGS) entry which is preliminary data.</text>
</comment>
<sequence length="160" mass="19154">MRVCLRLFNQPTVWNNAAVQHPLLYFFSIFLNYSRTFAYRRDSGHACIEMNVFFFPNVRVLFLLNIKINQYNFCFFSCQLFRPLSHIFLPPTFLLLLLLFPFLCSRLSSCFWVSHFPFSFLDINFFLFSFFALLFKPFIAPALCNAFVFFFFSFLFSLFS</sequence>
<feature type="transmembrane region" description="Helical" evidence="1">
    <location>
        <begin position="110"/>
        <end position="132"/>
    </location>
</feature>
<name>A0A1G4I9E0_TRYEQ</name>
<evidence type="ECO:0000256" key="1">
    <source>
        <dbReference type="SAM" id="Phobius"/>
    </source>
</evidence>
<dbReference type="GeneID" id="92380014"/>
<feature type="transmembrane region" description="Helical" evidence="1">
    <location>
        <begin position="84"/>
        <end position="103"/>
    </location>
</feature>
<organism evidence="2 3">
    <name type="scientific">Trypanosoma equiperdum</name>
    <dbReference type="NCBI Taxonomy" id="5694"/>
    <lineage>
        <taxon>Eukaryota</taxon>
        <taxon>Discoba</taxon>
        <taxon>Euglenozoa</taxon>
        <taxon>Kinetoplastea</taxon>
        <taxon>Metakinetoplastina</taxon>
        <taxon>Trypanosomatida</taxon>
        <taxon>Trypanosomatidae</taxon>
        <taxon>Trypanosoma</taxon>
    </lineage>
</organism>
<evidence type="ECO:0000313" key="2">
    <source>
        <dbReference type="EMBL" id="SCU68644.1"/>
    </source>
</evidence>
<dbReference type="Proteomes" id="UP000195570">
    <property type="component" value="Unassembled WGS sequence"/>
</dbReference>
<keyword evidence="1" id="KW-0472">Membrane</keyword>
<dbReference type="EMBL" id="CZPT02001026">
    <property type="protein sequence ID" value="SCU68644.1"/>
    <property type="molecule type" value="Genomic_DNA"/>
</dbReference>
<keyword evidence="1" id="KW-1133">Transmembrane helix</keyword>
<keyword evidence="3" id="KW-1185">Reference proteome</keyword>
<protein>
    <submittedName>
        <fullName evidence="2">Uncharacterized protein</fullName>
    </submittedName>
</protein>
<gene>
    <name evidence="2" type="ORF">TEOVI_000607500</name>
</gene>
<proteinExistence type="predicted"/>
<evidence type="ECO:0000313" key="3">
    <source>
        <dbReference type="Proteomes" id="UP000195570"/>
    </source>
</evidence>
<dbReference type="VEuPathDB" id="TriTrypDB:TEOVI_000607500"/>
<feature type="transmembrane region" description="Helical" evidence="1">
    <location>
        <begin position="138"/>
        <end position="159"/>
    </location>
</feature>